<dbReference type="GO" id="GO:0030154">
    <property type="term" value="P:cell differentiation"/>
    <property type="evidence" value="ECO:0007669"/>
    <property type="project" value="UniProtKB-KW"/>
</dbReference>
<evidence type="ECO:0000256" key="22">
    <source>
        <dbReference type="ARBA" id="ARBA00048679"/>
    </source>
</evidence>
<dbReference type="FunFam" id="1.10.510.10:FF:000400">
    <property type="entry name" value="MDIS1-interacting receptor like kinase 1"/>
    <property type="match status" value="1"/>
</dbReference>
<keyword evidence="26" id="KW-1185">Reference proteome</keyword>
<evidence type="ECO:0000313" key="26">
    <source>
        <dbReference type="Proteomes" id="UP000235220"/>
    </source>
</evidence>
<keyword evidence="15" id="KW-0221">Differentiation</keyword>
<keyword evidence="12" id="KW-0677">Repeat</keyword>
<evidence type="ECO:0000313" key="27">
    <source>
        <dbReference type="RefSeq" id="XP_018827231.1"/>
    </source>
</evidence>
<dbReference type="PROSITE" id="PS00108">
    <property type="entry name" value="PROTEIN_KINASE_ST"/>
    <property type="match status" value="1"/>
</dbReference>
<evidence type="ECO:0000256" key="13">
    <source>
        <dbReference type="ARBA" id="ARBA00022741"/>
    </source>
</evidence>
<gene>
    <name evidence="27" type="primary">LOC108995985</name>
</gene>
<dbReference type="InterPro" id="IPR008271">
    <property type="entry name" value="Ser/Thr_kinase_AS"/>
</dbReference>
<evidence type="ECO:0000256" key="7">
    <source>
        <dbReference type="ARBA" id="ARBA00022553"/>
    </source>
</evidence>
<dbReference type="GO" id="GO:0004672">
    <property type="term" value="F:protein kinase activity"/>
    <property type="evidence" value="ECO:0000318"/>
    <property type="project" value="GO_Central"/>
</dbReference>
<keyword evidence="18 24" id="KW-0472">Membrane</keyword>
<feature type="transmembrane region" description="Helical" evidence="24">
    <location>
        <begin position="12"/>
        <end position="35"/>
    </location>
</feature>
<dbReference type="PROSITE" id="PS50011">
    <property type="entry name" value="PROTEIN_KINASE_DOM"/>
    <property type="match status" value="1"/>
</dbReference>
<evidence type="ECO:0000256" key="11">
    <source>
        <dbReference type="ARBA" id="ARBA00022729"/>
    </source>
</evidence>
<dbReference type="InterPro" id="IPR050647">
    <property type="entry name" value="Plant_LRR-RLKs"/>
</dbReference>
<dbReference type="GO" id="GO:0005524">
    <property type="term" value="F:ATP binding"/>
    <property type="evidence" value="ECO:0007669"/>
    <property type="project" value="UniProtKB-KW"/>
</dbReference>
<evidence type="ECO:0000256" key="24">
    <source>
        <dbReference type="SAM" id="Phobius"/>
    </source>
</evidence>
<dbReference type="InterPro" id="IPR032675">
    <property type="entry name" value="LRR_dom_sf"/>
</dbReference>
<dbReference type="Pfam" id="PF23598">
    <property type="entry name" value="LRR_14"/>
    <property type="match status" value="1"/>
</dbReference>
<dbReference type="PANTHER" id="PTHR48056:SF26">
    <property type="entry name" value="MDIS1-INTERACTING RECEPTOR LIKE KINASE 1"/>
    <property type="match status" value="1"/>
</dbReference>
<evidence type="ECO:0000256" key="4">
    <source>
        <dbReference type="ARBA" id="ARBA00022473"/>
    </source>
</evidence>
<evidence type="ECO:0000259" key="25">
    <source>
        <dbReference type="PROSITE" id="PS50011"/>
    </source>
</evidence>
<dbReference type="SUPFAM" id="SSF52058">
    <property type="entry name" value="L domain-like"/>
    <property type="match status" value="1"/>
</dbReference>
<keyword evidence="6" id="KW-0723">Serine/threonine-protein kinase</keyword>
<keyword evidence="16" id="KW-0067">ATP-binding</keyword>
<comment type="catalytic activity">
    <reaction evidence="21">
        <text>L-threonyl-[protein] + ATP = O-phospho-L-threonyl-[protein] + ADP + H(+)</text>
        <dbReference type="Rhea" id="RHEA:46608"/>
        <dbReference type="Rhea" id="RHEA-COMP:11060"/>
        <dbReference type="Rhea" id="RHEA-COMP:11605"/>
        <dbReference type="ChEBI" id="CHEBI:15378"/>
        <dbReference type="ChEBI" id="CHEBI:30013"/>
        <dbReference type="ChEBI" id="CHEBI:30616"/>
        <dbReference type="ChEBI" id="CHEBI:61977"/>
        <dbReference type="ChEBI" id="CHEBI:456216"/>
        <dbReference type="EC" id="2.7.11.1"/>
    </reaction>
</comment>
<dbReference type="FunFam" id="3.80.10.10:FF:000297">
    <property type="entry name" value="Leucine-rich repeat receptor-like protein kinase PXL1"/>
    <property type="match status" value="1"/>
</dbReference>
<protein>
    <recommendedName>
        <fullName evidence="3">non-specific serine/threonine protein kinase</fullName>
        <ecNumber evidence="3">2.7.11.1</ecNumber>
    </recommendedName>
</protein>
<evidence type="ECO:0000256" key="17">
    <source>
        <dbReference type="ARBA" id="ARBA00022989"/>
    </source>
</evidence>
<dbReference type="PANTHER" id="PTHR48056">
    <property type="entry name" value="LRR RECEPTOR-LIKE SERINE/THREONINE-PROTEIN KINASE-RELATED"/>
    <property type="match status" value="1"/>
</dbReference>
<dbReference type="SUPFAM" id="SSF56112">
    <property type="entry name" value="Protein kinase-like (PK-like)"/>
    <property type="match status" value="1"/>
</dbReference>
<dbReference type="Pfam" id="PF08263">
    <property type="entry name" value="LRRNT_2"/>
    <property type="match status" value="1"/>
</dbReference>
<evidence type="ECO:0000256" key="3">
    <source>
        <dbReference type="ARBA" id="ARBA00012513"/>
    </source>
</evidence>
<dbReference type="Gramene" id="Jr01_32980_p1">
    <property type="protein sequence ID" value="cds.Jr01_32980_p1"/>
    <property type="gene ID" value="Jr01_32980"/>
</dbReference>
<evidence type="ECO:0000256" key="9">
    <source>
        <dbReference type="ARBA" id="ARBA00022679"/>
    </source>
</evidence>
<dbReference type="FunFam" id="3.30.200.20:FF:000444">
    <property type="entry name" value="MDIS1-interacting receptor like kinase 1"/>
    <property type="match status" value="1"/>
</dbReference>
<reference evidence="27" key="1">
    <citation type="submission" date="2025-08" db="UniProtKB">
        <authorList>
            <consortium name="RefSeq"/>
        </authorList>
    </citation>
    <scope>IDENTIFICATION</scope>
    <source>
        <tissue evidence="27">Leaves</tissue>
    </source>
</reference>
<name>A0A2I4F6G2_JUGRE</name>
<dbReference type="Pfam" id="PF00069">
    <property type="entry name" value="Pkinase"/>
    <property type="match status" value="1"/>
</dbReference>
<evidence type="ECO:0000256" key="8">
    <source>
        <dbReference type="ARBA" id="ARBA00022614"/>
    </source>
</evidence>
<evidence type="ECO:0000256" key="23">
    <source>
        <dbReference type="SAM" id="MobiDB-lite"/>
    </source>
</evidence>
<dbReference type="GeneID" id="108995985"/>
<dbReference type="InterPro" id="IPR003591">
    <property type="entry name" value="Leu-rich_rpt_typical-subtyp"/>
</dbReference>
<proteinExistence type="inferred from homology"/>
<evidence type="ECO:0000256" key="10">
    <source>
        <dbReference type="ARBA" id="ARBA00022692"/>
    </source>
</evidence>
<dbReference type="Proteomes" id="UP000235220">
    <property type="component" value="Chromosome 1"/>
</dbReference>
<feature type="domain" description="Protein kinase" evidence="25">
    <location>
        <begin position="713"/>
        <end position="999"/>
    </location>
</feature>
<evidence type="ECO:0000256" key="21">
    <source>
        <dbReference type="ARBA" id="ARBA00047899"/>
    </source>
</evidence>
<evidence type="ECO:0000256" key="16">
    <source>
        <dbReference type="ARBA" id="ARBA00022840"/>
    </source>
</evidence>
<evidence type="ECO:0000256" key="2">
    <source>
        <dbReference type="ARBA" id="ARBA00008684"/>
    </source>
</evidence>
<keyword evidence="19 27" id="KW-0675">Receptor</keyword>
<keyword evidence="13" id="KW-0547">Nucleotide-binding</keyword>
<evidence type="ECO:0000256" key="1">
    <source>
        <dbReference type="ARBA" id="ARBA00004251"/>
    </source>
</evidence>
<dbReference type="RefSeq" id="XP_018827231.1">
    <property type="nucleotide sequence ID" value="XM_018971686.2"/>
</dbReference>
<dbReference type="FunFam" id="3.80.10.10:FF:000410">
    <property type="entry name" value="Leucine-rich repeat receptor-like protein kinase PXL1"/>
    <property type="match status" value="1"/>
</dbReference>
<comment type="catalytic activity">
    <reaction evidence="22">
        <text>L-seryl-[protein] + ATP = O-phospho-L-seryl-[protein] + ADP + H(+)</text>
        <dbReference type="Rhea" id="RHEA:17989"/>
        <dbReference type="Rhea" id="RHEA-COMP:9863"/>
        <dbReference type="Rhea" id="RHEA-COMP:11604"/>
        <dbReference type="ChEBI" id="CHEBI:15378"/>
        <dbReference type="ChEBI" id="CHEBI:29999"/>
        <dbReference type="ChEBI" id="CHEBI:30616"/>
        <dbReference type="ChEBI" id="CHEBI:83421"/>
        <dbReference type="ChEBI" id="CHEBI:456216"/>
        <dbReference type="EC" id="2.7.11.1"/>
    </reaction>
</comment>
<dbReference type="Pfam" id="PF13855">
    <property type="entry name" value="LRR_8"/>
    <property type="match status" value="2"/>
</dbReference>
<keyword evidence="5" id="KW-1003">Cell membrane</keyword>
<evidence type="ECO:0000256" key="20">
    <source>
        <dbReference type="ARBA" id="ARBA00023180"/>
    </source>
</evidence>
<dbReference type="FunCoup" id="A0A2I4F6G2">
    <property type="interactions" value="1007"/>
</dbReference>
<keyword evidence="11" id="KW-0732">Signal</keyword>
<feature type="transmembrane region" description="Helical" evidence="24">
    <location>
        <begin position="647"/>
        <end position="667"/>
    </location>
</feature>
<comment type="similarity">
    <text evidence="2">Belongs to the protein kinase superfamily. Ser/Thr protein kinase family.</text>
</comment>
<keyword evidence="20" id="KW-0325">Glycoprotein</keyword>
<dbReference type="KEGG" id="jre:108995985"/>
<dbReference type="InterPro" id="IPR011009">
    <property type="entry name" value="Kinase-like_dom_sf"/>
</dbReference>
<dbReference type="EC" id="2.7.11.1" evidence="3"/>
<dbReference type="AlphaFoldDB" id="A0A2I4F6G2"/>
<dbReference type="Gene3D" id="3.30.200.20">
    <property type="entry name" value="Phosphorylase Kinase, domain 1"/>
    <property type="match status" value="1"/>
</dbReference>
<evidence type="ECO:0000256" key="19">
    <source>
        <dbReference type="ARBA" id="ARBA00023170"/>
    </source>
</evidence>
<evidence type="ECO:0000256" key="18">
    <source>
        <dbReference type="ARBA" id="ARBA00023136"/>
    </source>
</evidence>
<dbReference type="GO" id="GO:0010087">
    <property type="term" value="P:phloem or xylem histogenesis"/>
    <property type="evidence" value="ECO:0000318"/>
    <property type="project" value="GO_Central"/>
</dbReference>
<feature type="compositionally biased region" description="Polar residues" evidence="23">
    <location>
        <begin position="1017"/>
        <end position="1026"/>
    </location>
</feature>
<evidence type="ECO:0000256" key="15">
    <source>
        <dbReference type="ARBA" id="ARBA00022782"/>
    </source>
</evidence>
<keyword evidence="14 27" id="KW-0418">Kinase</keyword>
<keyword evidence="17 24" id="KW-1133">Transmembrane helix</keyword>
<keyword evidence="9" id="KW-0808">Transferase</keyword>
<keyword evidence="10 24" id="KW-0812">Transmembrane</keyword>
<dbReference type="SUPFAM" id="SSF52047">
    <property type="entry name" value="RNI-like"/>
    <property type="match status" value="1"/>
</dbReference>
<dbReference type="Gene3D" id="3.80.10.10">
    <property type="entry name" value="Ribonuclease Inhibitor"/>
    <property type="match status" value="4"/>
</dbReference>
<accession>A0A2I4F6G2</accession>
<feature type="region of interest" description="Disordered" evidence="23">
    <location>
        <begin position="992"/>
        <end position="1026"/>
    </location>
</feature>
<keyword evidence="8" id="KW-0433">Leucine-rich repeat</keyword>
<keyword evidence="4" id="KW-0217">Developmental protein</keyword>
<dbReference type="GO" id="GO:0004674">
    <property type="term" value="F:protein serine/threonine kinase activity"/>
    <property type="evidence" value="ECO:0007669"/>
    <property type="project" value="UniProtKB-KW"/>
</dbReference>
<dbReference type="SMART" id="SM00220">
    <property type="entry name" value="S_TKc"/>
    <property type="match status" value="1"/>
</dbReference>
<dbReference type="InterPro" id="IPR000719">
    <property type="entry name" value="Prot_kinase_dom"/>
</dbReference>
<comment type="subcellular location">
    <subcellularLocation>
        <location evidence="1">Cell membrane</location>
        <topology evidence="1">Single-pass type I membrane protein</topology>
    </subcellularLocation>
</comment>
<dbReference type="OrthoDB" id="676979at2759"/>
<sequence length="1026" mass="111300">MKKNEMQLKPQLWFLFLFFYCFYIVCCCFGIAAAADEDEVSVLLSIKAGLVDPLDSLRDWKLSDHAAHCNWTGVWCNSNGNVEKLDLSHMNISGLVSDDIQRLKSLTSLNLCCNGFSSSLPKSLSNLTALRSLDLSQNSFVGGFPGGLGSAARLITLNASSNDFSGFLPEDLGNATSLESLDLRGNFFEGSIPKSLKNLQKLKFLGLSGNNLTGKIPGELGQLSSLEKIISGYNEFEGEIPVEFGNLTNLKYLDLASGNIGGKIPAELGRLKLLETVYLYGNNLQGSIPQAIGNITALTLLDFSDNLLSGEIPAEIGELKNLQLLDLKCNRLSGSVPTGLGGLTQLRVLELWNNSFSGPLPSDLGNNSPLQLLDVSSNALSGEIPATLCSGGNLTKLILFNNAFSGPIPAALSACLSLVRVRAQNNLLSGTIPGGLGKLGKLDRLELANNSLTGQIPDDIGSSTSLSFIDFSRNRLYSLLPPTILSIPKLQTFIASNNNLEGKIPDQFQDGPSLSVLDLSLNHFSGIIPASIASCQKLVVLNLRNNQLTGQIPKEIAMMPTLATLDLSNNSLTGGIPEDFGITPALEMLNVSYNKLQGAVPTNGLLRTINPDDLVGNAGLCGGVLPPCDGNSAFASRHGSLHAKHIIAGWIIGISSFLAILCALFGARTLYKRLYSNGSCFEERYETRNGEWPWRLMAFQRLGFTTADILACIKESNVIGMGAAGTVYKAELPRLNTVVAVKKLWRSEADKADIETGSRNDLVGEVNLLGRLRHRNIVRLLGFLHNDTNVMIIYEFMQSGNLGEALHGKQAGRLLVDWVSRYNIALGVAQGLAYLHHDCHPPVIHRDIKSNNILLDANLEARIADFGLARMMIRKNETVSVVAGSYGYIAPEYGYTLKVDEKIDIYSFGVVLLELLTGKRPLDPEFGESVDIVEWIRRKVRDNKSLEAALDPNVGNCKHVQEEMLLVLRIALLCTAKLPRDRPSMRDVLTMLGEAKPRRKSSSNNDGCTTNKEKPVFSTSPVNGLL</sequence>
<keyword evidence="7" id="KW-0597">Phosphoprotein</keyword>
<dbReference type="SMART" id="SM00369">
    <property type="entry name" value="LRR_TYP"/>
    <property type="match status" value="7"/>
</dbReference>
<dbReference type="Gene3D" id="1.10.510.10">
    <property type="entry name" value="Transferase(Phosphotransferase) domain 1"/>
    <property type="match status" value="1"/>
</dbReference>
<dbReference type="InterPro" id="IPR001611">
    <property type="entry name" value="Leu-rich_rpt"/>
</dbReference>
<dbReference type="GO" id="GO:0005886">
    <property type="term" value="C:plasma membrane"/>
    <property type="evidence" value="ECO:0007669"/>
    <property type="project" value="UniProtKB-SubCell"/>
</dbReference>
<dbReference type="InterPro" id="IPR013210">
    <property type="entry name" value="LRR_N_plant-typ"/>
</dbReference>
<dbReference type="FunFam" id="3.80.10.10:FF:000412">
    <property type="entry name" value="Leucine-rich repeat receptor-like protein kinase PXL1"/>
    <property type="match status" value="1"/>
</dbReference>
<dbReference type="InterPro" id="IPR055414">
    <property type="entry name" value="LRR_R13L4/SHOC2-like"/>
</dbReference>
<evidence type="ECO:0000256" key="6">
    <source>
        <dbReference type="ARBA" id="ARBA00022527"/>
    </source>
</evidence>
<dbReference type="Pfam" id="PF00560">
    <property type="entry name" value="LRR_1"/>
    <property type="match status" value="5"/>
</dbReference>
<organism evidence="26 27">
    <name type="scientific">Juglans regia</name>
    <name type="common">English walnut</name>
    <dbReference type="NCBI Taxonomy" id="51240"/>
    <lineage>
        <taxon>Eukaryota</taxon>
        <taxon>Viridiplantae</taxon>
        <taxon>Streptophyta</taxon>
        <taxon>Embryophyta</taxon>
        <taxon>Tracheophyta</taxon>
        <taxon>Spermatophyta</taxon>
        <taxon>Magnoliopsida</taxon>
        <taxon>eudicotyledons</taxon>
        <taxon>Gunneridae</taxon>
        <taxon>Pentapetalae</taxon>
        <taxon>rosids</taxon>
        <taxon>fabids</taxon>
        <taxon>Fagales</taxon>
        <taxon>Juglandaceae</taxon>
        <taxon>Juglans</taxon>
    </lineage>
</organism>
<evidence type="ECO:0000256" key="12">
    <source>
        <dbReference type="ARBA" id="ARBA00022737"/>
    </source>
</evidence>
<evidence type="ECO:0000256" key="5">
    <source>
        <dbReference type="ARBA" id="ARBA00022475"/>
    </source>
</evidence>
<evidence type="ECO:0000256" key="14">
    <source>
        <dbReference type="ARBA" id="ARBA00022777"/>
    </source>
</evidence>